<dbReference type="EMBL" id="JACIDE010000003">
    <property type="protein sequence ID" value="MBB4072851.1"/>
    <property type="molecule type" value="Genomic_DNA"/>
</dbReference>
<name>A0A840DHN0_9BACL</name>
<dbReference type="Proteomes" id="UP000559598">
    <property type="component" value="Unassembled WGS sequence"/>
</dbReference>
<gene>
    <name evidence="2" type="ORF">GGR02_000611</name>
</gene>
<accession>A0A840DHN0</accession>
<sequence length="174" mass="19320">MLKIFLTQLHGYLKKLTEEEMAIEDGARLLAQAVVGEGRIFVHGVEEMEAVVIDAIKGKDALPKVARLVENGTICDNIDETDRVLLIAPFTNDEQALRLAEQLHGKVPIVAIAATTDGERSLADLVDVHIDSKLTKPLLPREDGTRFGFPATITALFAYYCLLFTMHEILEEYE</sequence>
<dbReference type="RefSeq" id="WP_183183262.1">
    <property type="nucleotide sequence ID" value="NZ_BMNP01000020.1"/>
</dbReference>
<evidence type="ECO:0000313" key="2">
    <source>
        <dbReference type="EMBL" id="MBB4072851.1"/>
    </source>
</evidence>
<dbReference type="Gene3D" id="3.40.50.10490">
    <property type="entry name" value="Glucose-6-phosphate isomerase like protein, domain 1"/>
    <property type="match status" value="1"/>
</dbReference>
<dbReference type="InterPro" id="IPR019676">
    <property type="entry name" value="DUF2529"/>
</dbReference>
<proteinExistence type="predicted"/>
<comment type="caution">
    <text evidence="2">The sequence shown here is derived from an EMBL/GenBank/DDBJ whole genome shotgun (WGS) entry which is preliminary data.</text>
</comment>
<evidence type="ECO:0000313" key="3">
    <source>
        <dbReference type="Proteomes" id="UP000559598"/>
    </source>
</evidence>
<reference evidence="2 3" key="1">
    <citation type="submission" date="2020-08" db="EMBL/GenBank/DDBJ databases">
        <title>Genomic Encyclopedia of Type Strains, Phase IV (KMG-IV): sequencing the most valuable type-strain genomes for metagenomic binning, comparative biology and taxonomic classification.</title>
        <authorList>
            <person name="Goeker M."/>
        </authorList>
    </citation>
    <scope>NUCLEOTIDE SEQUENCE [LARGE SCALE GENOMIC DNA]</scope>
    <source>
        <strain evidence="2 3">DSM 17075</strain>
    </source>
</reference>
<dbReference type="AlphaFoldDB" id="A0A840DHN0"/>
<keyword evidence="3" id="KW-1185">Reference proteome</keyword>
<organism evidence="2 3">
    <name type="scientific">Anoxybacteroides voinovskiense</name>
    <dbReference type="NCBI Taxonomy" id="230470"/>
    <lineage>
        <taxon>Bacteria</taxon>
        <taxon>Bacillati</taxon>
        <taxon>Bacillota</taxon>
        <taxon>Bacilli</taxon>
        <taxon>Bacillales</taxon>
        <taxon>Anoxybacillaceae</taxon>
        <taxon>Anoxybacteroides</taxon>
    </lineage>
</organism>
<dbReference type="Pfam" id="PF10740">
    <property type="entry name" value="DUF2529"/>
    <property type="match status" value="1"/>
</dbReference>
<evidence type="ECO:0000259" key="1">
    <source>
        <dbReference type="Pfam" id="PF10740"/>
    </source>
</evidence>
<protein>
    <recommendedName>
        <fullName evidence="1">DUF2529 domain-containing protein</fullName>
    </recommendedName>
</protein>
<feature type="domain" description="DUF2529" evidence="1">
    <location>
        <begin position="1"/>
        <end position="170"/>
    </location>
</feature>